<keyword evidence="2" id="KW-0472">Membrane</keyword>
<gene>
    <name evidence="3" type="ORF">GCM10022277_27430</name>
</gene>
<feature type="compositionally biased region" description="Low complexity" evidence="1">
    <location>
        <begin position="139"/>
        <end position="153"/>
    </location>
</feature>
<evidence type="ECO:0000256" key="2">
    <source>
        <dbReference type="SAM" id="Phobius"/>
    </source>
</evidence>
<sequence>MSLINDVLQDLDKQPNSNDQSILGVLQSAEPKVKRSGVNKALILLLVLLAAITLAASYFVYQDLYGHQASSITLSQSELASTQAEVAQSKETQPTLQHEENKKAKAVVLGKSEPSASSKASVGSMSTGAKSQSNASEADITQVDQTQKVVQQTSKDKGTAEQAGITHSNIERAISREKAIQREEVAHQKEPAQQKATVHQKDTAPQGVTATNAPEVSDTSTQVANAQSAKTRSVNTRSVNTETAEKATLNAPKKIDSAVNTSLTHDHGGASAKVEAGKVSRFKSETVRQYEAALTAFQSEDFQRSEALVDGLLVSGFDPKYAALKARILLQRSPEALVQYIDQEKLDIAASDELLAICANAFQRSGDHVRSVKSYDLLVQRQPTEGRWWLAMAYSLEAVQLKEKAHKAYQLALQAGSLPANARGYAVVQANRLDKELAELAKKAKEQE</sequence>
<organism evidence="3 4">
    <name type="scientific">Litoribacillus peritrichatus</name>
    <dbReference type="NCBI Taxonomy" id="718191"/>
    <lineage>
        <taxon>Bacteria</taxon>
        <taxon>Pseudomonadati</taxon>
        <taxon>Pseudomonadota</taxon>
        <taxon>Gammaproteobacteria</taxon>
        <taxon>Oceanospirillales</taxon>
        <taxon>Oceanospirillaceae</taxon>
        <taxon>Litoribacillus</taxon>
    </lineage>
</organism>
<protein>
    <submittedName>
        <fullName evidence="3">Tetratricopeptide repeat protein</fullName>
    </submittedName>
</protein>
<dbReference type="Gene3D" id="1.25.40.10">
    <property type="entry name" value="Tetratricopeptide repeat domain"/>
    <property type="match status" value="1"/>
</dbReference>
<evidence type="ECO:0000313" key="3">
    <source>
        <dbReference type="EMBL" id="GAA3929402.1"/>
    </source>
</evidence>
<dbReference type="RefSeq" id="WP_344799117.1">
    <property type="nucleotide sequence ID" value="NZ_BAABBN010000007.1"/>
</dbReference>
<feature type="compositionally biased region" description="Polar residues" evidence="1">
    <location>
        <begin position="206"/>
        <end position="242"/>
    </location>
</feature>
<keyword evidence="4" id="KW-1185">Reference proteome</keyword>
<proteinExistence type="predicted"/>
<evidence type="ECO:0000256" key="1">
    <source>
        <dbReference type="SAM" id="MobiDB-lite"/>
    </source>
</evidence>
<dbReference type="InterPro" id="IPR011990">
    <property type="entry name" value="TPR-like_helical_dom_sf"/>
</dbReference>
<feature type="region of interest" description="Disordered" evidence="1">
    <location>
        <begin position="88"/>
        <end position="172"/>
    </location>
</feature>
<dbReference type="EMBL" id="BAABBN010000007">
    <property type="protein sequence ID" value="GAA3929402.1"/>
    <property type="molecule type" value="Genomic_DNA"/>
</dbReference>
<reference evidence="4" key="1">
    <citation type="journal article" date="2019" name="Int. J. Syst. Evol. Microbiol.">
        <title>The Global Catalogue of Microorganisms (GCM) 10K type strain sequencing project: providing services to taxonomists for standard genome sequencing and annotation.</title>
        <authorList>
            <consortium name="The Broad Institute Genomics Platform"/>
            <consortium name="The Broad Institute Genome Sequencing Center for Infectious Disease"/>
            <person name="Wu L."/>
            <person name="Ma J."/>
        </authorList>
    </citation>
    <scope>NUCLEOTIDE SEQUENCE [LARGE SCALE GENOMIC DNA]</scope>
    <source>
        <strain evidence="4">JCM 17551</strain>
    </source>
</reference>
<evidence type="ECO:0000313" key="4">
    <source>
        <dbReference type="Proteomes" id="UP001501565"/>
    </source>
</evidence>
<dbReference type="SUPFAM" id="SSF48452">
    <property type="entry name" value="TPR-like"/>
    <property type="match status" value="1"/>
</dbReference>
<keyword evidence="2" id="KW-1133">Transmembrane helix</keyword>
<dbReference type="Proteomes" id="UP001501565">
    <property type="component" value="Unassembled WGS sequence"/>
</dbReference>
<accession>A0ABP7MSN2</accession>
<comment type="caution">
    <text evidence="3">The sequence shown here is derived from an EMBL/GenBank/DDBJ whole genome shotgun (WGS) entry which is preliminary data.</text>
</comment>
<name>A0ABP7MSN2_9GAMM</name>
<feature type="compositionally biased region" description="Low complexity" evidence="1">
    <location>
        <begin position="110"/>
        <end position="126"/>
    </location>
</feature>
<feature type="compositionally biased region" description="Polar residues" evidence="1">
    <location>
        <begin position="127"/>
        <end position="136"/>
    </location>
</feature>
<feature type="region of interest" description="Disordered" evidence="1">
    <location>
        <begin position="184"/>
        <end position="247"/>
    </location>
</feature>
<feature type="transmembrane region" description="Helical" evidence="2">
    <location>
        <begin position="41"/>
        <end position="61"/>
    </location>
</feature>
<keyword evidence="2" id="KW-0812">Transmembrane</keyword>